<proteinExistence type="predicted"/>
<organism evidence="1 2">
    <name type="scientific">Streblomastix strix</name>
    <dbReference type="NCBI Taxonomy" id="222440"/>
    <lineage>
        <taxon>Eukaryota</taxon>
        <taxon>Metamonada</taxon>
        <taxon>Preaxostyla</taxon>
        <taxon>Oxymonadida</taxon>
        <taxon>Streblomastigidae</taxon>
        <taxon>Streblomastix</taxon>
    </lineage>
</organism>
<dbReference type="EMBL" id="SNRW01001961">
    <property type="protein sequence ID" value="KAA6394363.1"/>
    <property type="molecule type" value="Genomic_DNA"/>
</dbReference>
<sequence length="151" mass="17389">MTLASQYNVDSGLLGLGELILMQIINEIQSIKDVVQVIGVCKKTFILKDHERFFKVMVYKTDPIQYQFIIPEVTAGKQQGNQFIHSHKDIDNCSILFDPIVKEGIVRFEVIFENNEGFRKYIGIADQSCSFAVDDRPWDSGSKFFVYYIHI</sequence>
<name>A0A5J4WI61_9EUKA</name>
<evidence type="ECO:0000313" key="2">
    <source>
        <dbReference type="Proteomes" id="UP000324800"/>
    </source>
</evidence>
<dbReference type="AlphaFoldDB" id="A0A5J4WI61"/>
<protein>
    <submittedName>
        <fullName evidence="1">Uncharacterized protein</fullName>
    </submittedName>
</protein>
<dbReference type="Proteomes" id="UP000324800">
    <property type="component" value="Unassembled WGS sequence"/>
</dbReference>
<gene>
    <name evidence="1" type="ORF">EZS28_010109</name>
</gene>
<accession>A0A5J4WI61</accession>
<evidence type="ECO:0000313" key="1">
    <source>
        <dbReference type="EMBL" id="KAA6394363.1"/>
    </source>
</evidence>
<comment type="caution">
    <text evidence="1">The sequence shown here is derived from an EMBL/GenBank/DDBJ whole genome shotgun (WGS) entry which is preliminary data.</text>
</comment>
<reference evidence="1 2" key="1">
    <citation type="submission" date="2019-03" db="EMBL/GenBank/DDBJ databases">
        <title>Single cell metagenomics reveals metabolic interactions within the superorganism composed of flagellate Streblomastix strix and complex community of Bacteroidetes bacteria on its surface.</title>
        <authorList>
            <person name="Treitli S.C."/>
            <person name="Kolisko M."/>
            <person name="Husnik F."/>
            <person name="Keeling P."/>
            <person name="Hampl V."/>
        </authorList>
    </citation>
    <scope>NUCLEOTIDE SEQUENCE [LARGE SCALE GENOMIC DNA]</scope>
    <source>
        <strain evidence="1">ST1C</strain>
    </source>
</reference>